<organism evidence="11 12">
    <name type="scientific">Monodelphis domestica</name>
    <name type="common">Gray short-tailed opossum</name>
    <dbReference type="NCBI Taxonomy" id="13616"/>
    <lineage>
        <taxon>Eukaryota</taxon>
        <taxon>Metazoa</taxon>
        <taxon>Chordata</taxon>
        <taxon>Craniata</taxon>
        <taxon>Vertebrata</taxon>
        <taxon>Euteleostomi</taxon>
        <taxon>Mammalia</taxon>
        <taxon>Metatheria</taxon>
        <taxon>Didelphimorphia</taxon>
        <taxon>Didelphidae</taxon>
        <taxon>Monodelphis</taxon>
    </lineage>
</organism>
<keyword evidence="7" id="KW-0378">Hydrolase</keyword>
<evidence type="ECO:0000256" key="9">
    <source>
        <dbReference type="SAM" id="SignalP"/>
    </source>
</evidence>
<accession>F7E3I3</accession>
<reference evidence="11" key="2">
    <citation type="submission" date="2025-08" db="UniProtKB">
        <authorList>
            <consortium name="Ensembl"/>
        </authorList>
    </citation>
    <scope>IDENTIFICATION</scope>
</reference>
<dbReference type="AlphaFoldDB" id="F7E3I3"/>
<keyword evidence="6" id="KW-0255">Endonuclease</keyword>
<dbReference type="PANTHER" id="PTHR11437:SF4">
    <property type="entry name" value="RIBONUCLEASE K6"/>
    <property type="match status" value="1"/>
</dbReference>
<evidence type="ECO:0000256" key="3">
    <source>
        <dbReference type="ARBA" id="ARBA00022525"/>
    </source>
</evidence>
<dbReference type="OrthoDB" id="9450033at2759"/>
<dbReference type="PRINTS" id="PR00794">
    <property type="entry name" value="RIBONUCLEASE"/>
</dbReference>
<dbReference type="FunFam" id="3.10.130.10:FF:000001">
    <property type="entry name" value="Ribonuclease pancreatic"/>
    <property type="match status" value="1"/>
</dbReference>
<dbReference type="CDD" id="cd06265">
    <property type="entry name" value="RNase_A_canonical"/>
    <property type="match status" value="1"/>
</dbReference>
<evidence type="ECO:0000256" key="4">
    <source>
        <dbReference type="ARBA" id="ARBA00022722"/>
    </source>
</evidence>
<keyword evidence="5 9" id="KW-0732">Signal</keyword>
<dbReference type="InterPro" id="IPR036816">
    <property type="entry name" value="RNaseA-like_dom_sf"/>
</dbReference>
<dbReference type="eggNOG" id="ENOG502TDZ5">
    <property type="taxonomic scope" value="Eukaryota"/>
</dbReference>
<dbReference type="Ensembl" id="ENSMODT00000035942.1">
    <property type="protein sequence ID" value="ENSMODP00000034355.1"/>
    <property type="gene ID" value="ENSMODG00000024491.1"/>
</dbReference>
<dbReference type="GO" id="GO:0003676">
    <property type="term" value="F:nucleic acid binding"/>
    <property type="evidence" value="ECO:0007669"/>
    <property type="project" value="InterPro"/>
</dbReference>
<dbReference type="GO" id="GO:0004540">
    <property type="term" value="F:RNA nuclease activity"/>
    <property type="evidence" value="ECO:0000318"/>
    <property type="project" value="GO_Central"/>
</dbReference>
<dbReference type="GeneID" id="130456252"/>
<feature type="signal peptide" evidence="9">
    <location>
        <begin position="1"/>
        <end position="25"/>
    </location>
</feature>
<feature type="domain" description="Ribonuclease A-domain" evidence="10">
    <location>
        <begin position="30"/>
        <end position="157"/>
    </location>
</feature>
<dbReference type="InterPro" id="IPR001427">
    <property type="entry name" value="RNaseA"/>
</dbReference>
<dbReference type="Proteomes" id="UP000002280">
    <property type="component" value="Chromosome 1"/>
</dbReference>
<reference evidence="11 12" key="1">
    <citation type="journal article" date="2007" name="Nature">
        <title>Genome of the marsupial Monodelphis domestica reveals innovation in non-coding sequences.</title>
        <authorList>
            <person name="Mikkelsen T.S."/>
            <person name="Wakefield M.J."/>
            <person name="Aken B."/>
            <person name="Amemiya C.T."/>
            <person name="Chang J.L."/>
            <person name="Duke S."/>
            <person name="Garber M."/>
            <person name="Gentles A.J."/>
            <person name="Goodstadt L."/>
            <person name="Heger A."/>
            <person name="Jurka J."/>
            <person name="Kamal M."/>
            <person name="Mauceli E."/>
            <person name="Searle S.M."/>
            <person name="Sharpe T."/>
            <person name="Baker M.L."/>
            <person name="Batzer M.A."/>
            <person name="Benos P.V."/>
            <person name="Belov K."/>
            <person name="Clamp M."/>
            <person name="Cook A."/>
            <person name="Cuff J."/>
            <person name="Das R."/>
            <person name="Davidow L."/>
            <person name="Deakin J.E."/>
            <person name="Fazzari M.J."/>
            <person name="Glass J.L."/>
            <person name="Grabherr M."/>
            <person name="Greally J.M."/>
            <person name="Gu W."/>
            <person name="Hore T.A."/>
            <person name="Huttley G.A."/>
            <person name="Kleber M."/>
            <person name="Jirtle R.L."/>
            <person name="Koina E."/>
            <person name="Lee J.T."/>
            <person name="Mahony S."/>
            <person name="Marra M.A."/>
            <person name="Miller R.D."/>
            <person name="Nicholls R.D."/>
            <person name="Oda M."/>
            <person name="Papenfuss A.T."/>
            <person name="Parra Z.E."/>
            <person name="Pollock D.D."/>
            <person name="Ray D.A."/>
            <person name="Schein J.E."/>
            <person name="Speed T.P."/>
            <person name="Thompson K."/>
            <person name="VandeBerg J.L."/>
            <person name="Wade C.M."/>
            <person name="Walker J.A."/>
            <person name="Waters P.D."/>
            <person name="Webber C."/>
            <person name="Weidman J.R."/>
            <person name="Xie X."/>
            <person name="Zody M.C."/>
            <person name="Baldwin J."/>
            <person name="Abdouelleil A."/>
            <person name="Abdulkadir J."/>
            <person name="Abebe A."/>
            <person name="Abera B."/>
            <person name="Abreu J."/>
            <person name="Acer S.C."/>
            <person name="Aftuck L."/>
            <person name="Alexander A."/>
            <person name="An P."/>
            <person name="Anderson E."/>
            <person name="Anderson S."/>
            <person name="Arachi H."/>
            <person name="Azer M."/>
            <person name="Bachantsang P."/>
            <person name="Barry A."/>
            <person name="Bayul T."/>
            <person name="Berlin A."/>
            <person name="Bessette D."/>
            <person name="Bloom T."/>
            <person name="Bloom T."/>
            <person name="Boguslavskiy L."/>
            <person name="Bonnet C."/>
            <person name="Boukhgalter B."/>
            <person name="Bourzgui I."/>
            <person name="Brown A."/>
            <person name="Cahill P."/>
            <person name="Channer S."/>
            <person name="Cheshatsang Y."/>
            <person name="Chuda L."/>
            <person name="Citroen M."/>
            <person name="Collymore A."/>
            <person name="Cooke P."/>
            <person name="Costello M."/>
            <person name="D'Aco K."/>
            <person name="Daza R."/>
            <person name="De Haan G."/>
            <person name="DeGray S."/>
            <person name="DeMaso C."/>
            <person name="Dhargay N."/>
            <person name="Dooley K."/>
            <person name="Dooley E."/>
            <person name="Doricent M."/>
            <person name="Dorje P."/>
            <person name="Dorjee K."/>
            <person name="Dupes A."/>
            <person name="Elong R."/>
            <person name="Falk J."/>
            <person name="Farina A."/>
            <person name="Faro S."/>
            <person name="Ferguson D."/>
            <person name="Fisher S."/>
            <person name="Foley C.D."/>
            <person name="Franke A."/>
            <person name="Friedrich D."/>
            <person name="Gadbois L."/>
            <person name="Gearin G."/>
            <person name="Gearin C.R."/>
            <person name="Giannoukos G."/>
            <person name="Goode T."/>
            <person name="Graham J."/>
            <person name="Grandbois E."/>
            <person name="Grewal S."/>
            <person name="Gyaltsen K."/>
            <person name="Hafez N."/>
            <person name="Hagos B."/>
            <person name="Hall J."/>
            <person name="Henson C."/>
            <person name="Hollinger A."/>
            <person name="Honan T."/>
            <person name="Huard M.D."/>
            <person name="Hughes L."/>
            <person name="Hurhula B."/>
            <person name="Husby M.E."/>
            <person name="Kamat A."/>
            <person name="Kanga B."/>
            <person name="Kashin S."/>
            <person name="Khazanovich D."/>
            <person name="Kisner P."/>
            <person name="Lance K."/>
            <person name="Lara M."/>
            <person name="Lee W."/>
            <person name="Lennon N."/>
            <person name="Letendre F."/>
            <person name="LeVine R."/>
            <person name="Lipovsky A."/>
            <person name="Liu X."/>
            <person name="Liu J."/>
            <person name="Liu S."/>
            <person name="Lokyitsang T."/>
            <person name="Lokyitsang Y."/>
            <person name="Lubonja R."/>
            <person name="Lui A."/>
            <person name="MacDonald P."/>
            <person name="Magnisalis V."/>
            <person name="Maru K."/>
            <person name="Matthews C."/>
            <person name="McCusker W."/>
            <person name="McDonough S."/>
            <person name="Mehta T."/>
            <person name="Meldrim J."/>
            <person name="Meneus L."/>
            <person name="Mihai O."/>
            <person name="Mihalev A."/>
            <person name="Mihova T."/>
            <person name="Mittelman R."/>
            <person name="Mlenga V."/>
            <person name="Montmayeur A."/>
            <person name="Mulrain L."/>
            <person name="Navidi A."/>
            <person name="Naylor J."/>
            <person name="Negash T."/>
            <person name="Nguyen T."/>
            <person name="Nguyen N."/>
            <person name="Nicol R."/>
            <person name="Norbu C."/>
            <person name="Norbu N."/>
            <person name="Novod N."/>
            <person name="O'Neill B."/>
            <person name="Osman S."/>
            <person name="Markiewicz E."/>
            <person name="Oyono O.L."/>
            <person name="Patti C."/>
            <person name="Phunkhang P."/>
            <person name="Pierre F."/>
            <person name="Priest M."/>
            <person name="Raghuraman S."/>
            <person name="Rege F."/>
            <person name="Reyes R."/>
            <person name="Rise C."/>
            <person name="Rogov P."/>
            <person name="Ross K."/>
            <person name="Ryan E."/>
            <person name="Settipalli S."/>
            <person name="Shea T."/>
            <person name="Sherpa N."/>
            <person name="Shi L."/>
            <person name="Shih D."/>
            <person name="Sparrow T."/>
            <person name="Spaulding J."/>
            <person name="Stalker J."/>
            <person name="Stange-Thomann N."/>
            <person name="Stavropoulos S."/>
            <person name="Stone C."/>
            <person name="Strader C."/>
            <person name="Tesfaye S."/>
            <person name="Thomson T."/>
            <person name="Thoulutsang Y."/>
            <person name="Thoulutsang D."/>
            <person name="Topham K."/>
            <person name="Topping I."/>
            <person name="Tsamla T."/>
            <person name="Vassiliev H."/>
            <person name="Vo A."/>
            <person name="Wangchuk T."/>
            <person name="Wangdi T."/>
            <person name="Weiand M."/>
            <person name="Wilkinson J."/>
            <person name="Wilson A."/>
            <person name="Yadav S."/>
            <person name="Young G."/>
            <person name="Yu Q."/>
            <person name="Zembek L."/>
            <person name="Zhong D."/>
            <person name="Zimmer A."/>
            <person name="Zwirko Z."/>
            <person name="Jaffe D.B."/>
            <person name="Alvarez P."/>
            <person name="Brockman W."/>
            <person name="Butler J."/>
            <person name="Chin C."/>
            <person name="Gnerre S."/>
            <person name="MacCallum I."/>
            <person name="Graves J.A."/>
            <person name="Ponting C.P."/>
            <person name="Breen M."/>
            <person name="Samollow P.B."/>
            <person name="Lander E.S."/>
            <person name="Lindblad-Toh K."/>
        </authorList>
    </citation>
    <scope>NUCLEOTIDE SEQUENCE [LARGE SCALE GENOMIC DNA]</scope>
</reference>
<keyword evidence="12" id="KW-1185">Reference proteome</keyword>
<dbReference type="Bgee" id="ENSMODG00000024491">
    <property type="expression patterns" value="Expressed in blood and 3 other cell types or tissues"/>
</dbReference>
<keyword evidence="3" id="KW-0964">Secreted</keyword>
<comment type="similarity">
    <text evidence="2">Belongs to the pancreatic ribonuclease family.</text>
</comment>
<dbReference type="GO" id="GO:0050830">
    <property type="term" value="P:defense response to Gram-positive bacterium"/>
    <property type="evidence" value="ECO:0000318"/>
    <property type="project" value="GO_Central"/>
</dbReference>
<comment type="subcellular location">
    <subcellularLocation>
        <location evidence="1">Secreted</location>
    </subcellularLocation>
</comment>
<evidence type="ECO:0000256" key="7">
    <source>
        <dbReference type="ARBA" id="ARBA00022801"/>
    </source>
</evidence>
<evidence type="ECO:0000256" key="8">
    <source>
        <dbReference type="ARBA" id="ARBA00023157"/>
    </source>
</evidence>
<evidence type="ECO:0000313" key="12">
    <source>
        <dbReference type="Proteomes" id="UP000002280"/>
    </source>
</evidence>
<sequence>MAQNVMGNSQFLLLRLSLMVLLVYSQPPPGFNWAQWFNEQHVQYPKSNAPNDNQYCNAEMYRVNNHTNVCKAFNSFLHNQTQNIINVCLNPNTPCKNSRTNCHNSTFRNDITECTLTRGQFPNCQYRGRAVMKYFVIACNSIVPRGPLLPVHLDNTF</sequence>
<dbReference type="GeneTree" id="ENSGT00940000163695"/>
<gene>
    <name evidence="11" type="primary">LOC130456252</name>
</gene>
<name>F7E3I3_MONDO</name>
<feature type="chain" id="PRO_5003351950" description="Ribonuclease A-domain domain-containing protein" evidence="9">
    <location>
        <begin position="26"/>
        <end position="157"/>
    </location>
</feature>
<dbReference type="PANTHER" id="PTHR11437">
    <property type="entry name" value="RIBONUCLEASE"/>
    <property type="match status" value="1"/>
</dbReference>
<evidence type="ECO:0000256" key="6">
    <source>
        <dbReference type="ARBA" id="ARBA00022759"/>
    </source>
</evidence>
<dbReference type="Gene3D" id="3.10.130.10">
    <property type="entry name" value="Ribonuclease A-like domain"/>
    <property type="match status" value="1"/>
</dbReference>
<evidence type="ECO:0000256" key="5">
    <source>
        <dbReference type="ARBA" id="ARBA00022729"/>
    </source>
</evidence>
<keyword evidence="8" id="KW-1015">Disulfide bond</keyword>
<evidence type="ECO:0000313" key="11">
    <source>
        <dbReference type="Ensembl" id="ENSMODP00000034355.1"/>
    </source>
</evidence>
<evidence type="ECO:0000259" key="10">
    <source>
        <dbReference type="SMART" id="SM00092"/>
    </source>
</evidence>
<evidence type="ECO:0000256" key="1">
    <source>
        <dbReference type="ARBA" id="ARBA00004613"/>
    </source>
</evidence>
<dbReference type="HOGENOM" id="CLU_117006_0_0_1"/>
<reference evidence="11" key="3">
    <citation type="submission" date="2025-09" db="UniProtKB">
        <authorList>
            <consortium name="Ensembl"/>
        </authorList>
    </citation>
    <scope>IDENTIFICATION</scope>
</reference>
<keyword evidence="4" id="KW-0540">Nuclease</keyword>
<protein>
    <recommendedName>
        <fullName evidence="10">Ribonuclease A-domain domain-containing protein</fullName>
    </recommendedName>
</protein>
<dbReference type="OMA" id="RNDITEC"/>
<dbReference type="InterPro" id="IPR023412">
    <property type="entry name" value="RNaseA_domain"/>
</dbReference>
<dbReference type="STRING" id="13616.ENSMODP00000034355"/>
<dbReference type="GO" id="GO:0004519">
    <property type="term" value="F:endonuclease activity"/>
    <property type="evidence" value="ECO:0007669"/>
    <property type="project" value="UniProtKB-KW"/>
</dbReference>
<dbReference type="RefSeq" id="XP_056665948.1">
    <property type="nucleotide sequence ID" value="XM_056809970.1"/>
</dbReference>
<dbReference type="SMART" id="SM00092">
    <property type="entry name" value="RNAse_Pc"/>
    <property type="match status" value="1"/>
</dbReference>
<proteinExistence type="inferred from homology"/>
<dbReference type="GO" id="GO:0016787">
    <property type="term" value="F:hydrolase activity"/>
    <property type="evidence" value="ECO:0007669"/>
    <property type="project" value="UniProtKB-KW"/>
</dbReference>
<dbReference type="SUPFAM" id="SSF54076">
    <property type="entry name" value="RNase A-like"/>
    <property type="match status" value="1"/>
</dbReference>
<evidence type="ECO:0000256" key="2">
    <source>
        <dbReference type="ARBA" id="ARBA00005600"/>
    </source>
</evidence>
<dbReference type="InParanoid" id="F7E3I3"/>
<dbReference type="Pfam" id="PF00074">
    <property type="entry name" value="RnaseA"/>
    <property type="match status" value="1"/>
</dbReference>
<dbReference type="GO" id="GO:0005576">
    <property type="term" value="C:extracellular region"/>
    <property type="evidence" value="ECO:0007669"/>
    <property type="project" value="UniProtKB-SubCell"/>
</dbReference>